<dbReference type="RefSeq" id="WP_097807804.1">
    <property type="nucleotide sequence ID" value="NZ_NTRM01000027.1"/>
</dbReference>
<protein>
    <recommendedName>
        <fullName evidence="3">Phage protein</fullName>
    </recommendedName>
</protein>
<reference evidence="1 2" key="1">
    <citation type="submission" date="2017-09" db="EMBL/GenBank/DDBJ databases">
        <title>Large-scale bioinformatics analysis of Bacillus genomes uncovers conserved roles of natural products in bacterial physiology.</title>
        <authorList>
            <consortium name="Agbiome Team Llc"/>
            <person name="Bleich R.M."/>
            <person name="Kirk G.J."/>
            <person name="Santa Maria K.C."/>
            <person name="Allen S.E."/>
            <person name="Farag S."/>
            <person name="Shank E.A."/>
            <person name="Bowers A."/>
        </authorList>
    </citation>
    <scope>NUCLEOTIDE SEQUENCE [LARGE SCALE GENOMIC DNA]</scope>
    <source>
        <strain evidence="1 2">AFS015413</strain>
    </source>
</reference>
<evidence type="ECO:0008006" key="3">
    <source>
        <dbReference type="Google" id="ProtNLM"/>
    </source>
</evidence>
<dbReference type="EMBL" id="NTUS01000005">
    <property type="protein sequence ID" value="PFB10370.1"/>
    <property type="molecule type" value="Genomic_DNA"/>
</dbReference>
<gene>
    <name evidence="1" type="ORF">CN398_00760</name>
</gene>
<proteinExistence type="predicted"/>
<sequence length="110" mass="12521">MRINNLLNKFGKPTTILRRKEKDPKNPYDKGSYKEIGEIIAIVDEGIQGTNDIYSSKKVSDQVDAVMYSAATDLRSGDKIRQRDKEFNVMKVANPYSSDDHIETILELVK</sequence>
<evidence type="ECO:0000313" key="2">
    <source>
        <dbReference type="Proteomes" id="UP000220397"/>
    </source>
</evidence>
<comment type="caution">
    <text evidence="1">The sequence shown here is derived from an EMBL/GenBank/DDBJ whole genome shotgun (WGS) entry which is preliminary data.</text>
</comment>
<evidence type="ECO:0000313" key="1">
    <source>
        <dbReference type="EMBL" id="PFB10370.1"/>
    </source>
</evidence>
<organism evidence="1 2">
    <name type="scientific">Bacillus thuringiensis</name>
    <dbReference type="NCBI Taxonomy" id="1428"/>
    <lineage>
        <taxon>Bacteria</taxon>
        <taxon>Bacillati</taxon>
        <taxon>Bacillota</taxon>
        <taxon>Bacilli</taxon>
        <taxon>Bacillales</taxon>
        <taxon>Bacillaceae</taxon>
        <taxon>Bacillus</taxon>
        <taxon>Bacillus cereus group</taxon>
    </lineage>
</organism>
<dbReference type="AlphaFoldDB" id="A0A9X6VG41"/>
<accession>A0A9X6VG41</accession>
<name>A0A9X6VG41_BACTU</name>
<dbReference type="Proteomes" id="UP000220397">
    <property type="component" value="Unassembled WGS sequence"/>
</dbReference>